<reference evidence="2" key="1">
    <citation type="submission" date="2021-01" db="EMBL/GenBank/DDBJ databases">
        <title>Whole genome shotgun sequence of Sphaerisporangium rufum NBRC 109079.</title>
        <authorList>
            <person name="Komaki H."/>
            <person name="Tamura T."/>
        </authorList>
    </citation>
    <scope>NUCLEOTIDE SEQUENCE</scope>
    <source>
        <strain evidence="2">NBRC 109079</strain>
    </source>
</reference>
<comment type="caution">
    <text evidence="2">The sequence shown here is derived from an EMBL/GenBank/DDBJ whole genome shotgun (WGS) entry which is preliminary data.</text>
</comment>
<dbReference type="Proteomes" id="UP000655287">
    <property type="component" value="Unassembled WGS sequence"/>
</dbReference>
<keyword evidence="1" id="KW-0812">Transmembrane</keyword>
<name>A0A919RA28_9ACTN</name>
<proteinExistence type="predicted"/>
<evidence type="ECO:0000313" key="3">
    <source>
        <dbReference type="Proteomes" id="UP000655287"/>
    </source>
</evidence>
<dbReference type="RefSeq" id="WP_203992458.1">
    <property type="nucleotide sequence ID" value="NZ_BOOU01000084.1"/>
</dbReference>
<evidence type="ECO:0000256" key="1">
    <source>
        <dbReference type="SAM" id="Phobius"/>
    </source>
</evidence>
<protein>
    <submittedName>
        <fullName evidence="2">Uncharacterized protein</fullName>
    </submittedName>
</protein>
<organism evidence="2 3">
    <name type="scientific">Sphaerisporangium rufum</name>
    <dbReference type="NCBI Taxonomy" id="1381558"/>
    <lineage>
        <taxon>Bacteria</taxon>
        <taxon>Bacillati</taxon>
        <taxon>Actinomycetota</taxon>
        <taxon>Actinomycetes</taxon>
        <taxon>Streptosporangiales</taxon>
        <taxon>Streptosporangiaceae</taxon>
        <taxon>Sphaerisporangium</taxon>
    </lineage>
</organism>
<evidence type="ECO:0000313" key="2">
    <source>
        <dbReference type="EMBL" id="GII80950.1"/>
    </source>
</evidence>
<keyword evidence="1" id="KW-1133">Transmembrane helix</keyword>
<gene>
    <name evidence="2" type="ORF">Sru01_59320</name>
</gene>
<dbReference type="AlphaFoldDB" id="A0A919RA28"/>
<accession>A0A919RA28</accession>
<feature type="transmembrane region" description="Helical" evidence="1">
    <location>
        <begin position="7"/>
        <end position="29"/>
    </location>
</feature>
<feature type="transmembrane region" description="Helical" evidence="1">
    <location>
        <begin position="35"/>
        <end position="52"/>
    </location>
</feature>
<dbReference type="EMBL" id="BOOU01000084">
    <property type="protein sequence ID" value="GII80950.1"/>
    <property type="molecule type" value="Genomic_DNA"/>
</dbReference>
<sequence length="63" mass="6718">MVTRGLNWTAVALVGVFSLLWLGVVVFAATSTPGWLRAGQALASIALFGWALRRSMSLVRSAI</sequence>
<keyword evidence="1" id="KW-0472">Membrane</keyword>
<keyword evidence="3" id="KW-1185">Reference proteome</keyword>